<dbReference type="AlphaFoldDB" id="A0A8S3YBI9"/>
<keyword evidence="1" id="KW-0812">Transmembrane</keyword>
<protein>
    <submittedName>
        <fullName evidence="2">Uncharacterized protein</fullName>
    </submittedName>
</protein>
<evidence type="ECO:0000256" key="1">
    <source>
        <dbReference type="SAM" id="Phobius"/>
    </source>
</evidence>
<reference evidence="2" key="1">
    <citation type="submission" date="2021-04" db="EMBL/GenBank/DDBJ databases">
        <authorList>
            <consortium name="Molecular Ecology Group"/>
        </authorList>
    </citation>
    <scope>NUCLEOTIDE SEQUENCE</scope>
</reference>
<name>A0A8S3YBI9_9EUPU</name>
<organism evidence="2 3">
    <name type="scientific">Candidula unifasciata</name>
    <dbReference type="NCBI Taxonomy" id="100452"/>
    <lineage>
        <taxon>Eukaryota</taxon>
        <taxon>Metazoa</taxon>
        <taxon>Spiralia</taxon>
        <taxon>Lophotrochozoa</taxon>
        <taxon>Mollusca</taxon>
        <taxon>Gastropoda</taxon>
        <taxon>Heterobranchia</taxon>
        <taxon>Euthyneura</taxon>
        <taxon>Panpulmonata</taxon>
        <taxon>Eupulmonata</taxon>
        <taxon>Stylommatophora</taxon>
        <taxon>Helicina</taxon>
        <taxon>Helicoidea</taxon>
        <taxon>Geomitridae</taxon>
        <taxon>Candidula</taxon>
    </lineage>
</organism>
<feature type="transmembrane region" description="Helical" evidence="1">
    <location>
        <begin position="158"/>
        <end position="179"/>
    </location>
</feature>
<evidence type="ECO:0000313" key="3">
    <source>
        <dbReference type="Proteomes" id="UP000678393"/>
    </source>
</evidence>
<proteinExistence type="predicted"/>
<accession>A0A8S3YBI9</accession>
<dbReference type="Proteomes" id="UP000678393">
    <property type="component" value="Unassembled WGS sequence"/>
</dbReference>
<comment type="caution">
    <text evidence="2">The sequence shown here is derived from an EMBL/GenBank/DDBJ whole genome shotgun (WGS) entry which is preliminary data.</text>
</comment>
<evidence type="ECO:0000313" key="2">
    <source>
        <dbReference type="EMBL" id="CAG5114659.1"/>
    </source>
</evidence>
<sequence>MYARRMRRERNHGFICFKILTSAVEIVCDFACLSHVYNINDYSHEWAHENKLPAMTCCTVLSLILSAFKIIMSFCEACGDDSEDYGFWSDTSLLLSLLLGDVPKSCVNLWVVSEHRKYVNRFHIFKAIYVILFKCPKRHAALDHHFHFRGSDECVKPAYVIGTIVEACIAILTGLVCMFTS</sequence>
<gene>
    <name evidence="2" type="ORF">CUNI_LOCUS217</name>
</gene>
<keyword evidence="1" id="KW-1133">Transmembrane helix</keyword>
<dbReference type="EMBL" id="CAJHNH020000021">
    <property type="protein sequence ID" value="CAG5114659.1"/>
    <property type="molecule type" value="Genomic_DNA"/>
</dbReference>
<keyword evidence="3" id="KW-1185">Reference proteome</keyword>
<keyword evidence="1" id="KW-0472">Membrane</keyword>